<dbReference type="EMBL" id="MQUC01000003">
    <property type="protein sequence ID" value="PRP67563.1"/>
    <property type="molecule type" value="Genomic_DNA"/>
</dbReference>
<dbReference type="OrthoDB" id="9764015at2"/>
<dbReference type="AlphaFoldDB" id="A0A2S9WVS0"/>
<organism evidence="3 4">
    <name type="scientific">Nonlabens agnitus</name>
    <dbReference type="NCBI Taxonomy" id="870484"/>
    <lineage>
        <taxon>Bacteria</taxon>
        <taxon>Pseudomonadati</taxon>
        <taxon>Bacteroidota</taxon>
        <taxon>Flavobacteriia</taxon>
        <taxon>Flavobacteriales</taxon>
        <taxon>Flavobacteriaceae</taxon>
        <taxon>Nonlabens</taxon>
    </lineage>
</organism>
<evidence type="ECO:0000313" key="3">
    <source>
        <dbReference type="EMBL" id="PRP67563.1"/>
    </source>
</evidence>
<dbReference type="InterPro" id="IPR033880">
    <property type="entry name" value="SPFH_YdjI"/>
</dbReference>
<dbReference type="Pfam" id="PF14237">
    <property type="entry name" value="GYF_2"/>
    <property type="match status" value="1"/>
</dbReference>
<comment type="caution">
    <text evidence="3">The sequence shown here is derived from an EMBL/GenBank/DDBJ whole genome shotgun (WGS) entry which is preliminary data.</text>
</comment>
<keyword evidence="4" id="KW-1185">Reference proteome</keyword>
<dbReference type="CDD" id="cd03408">
    <property type="entry name" value="SPFH_like_u1"/>
    <property type="match status" value="1"/>
</dbReference>
<dbReference type="SUPFAM" id="SSF117892">
    <property type="entry name" value="Band 7/SPFH domain"/>
    <property type="match status" value="1"/>
</dbReference>
<dbReference type="RefSeq" id="WP_105983284.1">
    <property type="nucleotide sequence ID" value="NZ_MQUC01000003.1"/>
</dbReference>
<gene>
    <name evidence="3" type="ORF">BST86_10905</name>
</gene>
<evidence type="ECO:0000259" key="2">
    <source>
        <dbReference type="Pfam" id="PF14237"/>
    </source>
</evidence>
<dbReference type="Gene3D" id="3.30.479.30">
    <property type="entry name" value="Band 7 domain"/>
    <property type="match status" value="1"/>
</dbReference>
<protein>
    <submittedName>
        <fullName evidence="3">Antifreeze protein</fullName>
    </submittedName>
</protein>
<proteinExistence type="predicted"/>
<dbReference type="PANTHER" id="PTHR37826:SF2">
    <property type="entry name" value="ZINC-RIBBON DOMAIN-CONTAINING PROTEIN"/>
    <property type="match status" value="1"/>
</dbReference>
<dbReference type="Proteomes" id="UP000239532">
    <property type="component" value="Unassembled WGS sequence"/>
</dbReference>
<name>A0A2S9WVS0_9FLAO</name>
<dbReference type="PANTHER" id="PTHR37826">
    <property type="entry name" value="FLOTILLIN BAND_7_5 DOMAIN PROTEIN"/>
    <property type="match status" value="1"/>
</dbReference>
<feature type="domain" description="SPFH" evidence="1">
    <location>
        <begin position="31"/>
        <end position="239"/>
    </location>
</feature>
<evidence type="ECO:0000259" key="1">
    <source>
        <dbReference type="Pfam" id="PF13421"/>
    </source>
</evidence>
<feature type="domain" description="GYF" evidence="2">
    <location>
        <begin position="314"/>
        <end position="363"/>
    </location>
</feature>
<dbReference type="InterPro" id="IPR025640">
    <property type="entry name" value="GYF_2"/>
</dbReference>
<accession>A0A2S9WVS0</accession>
<evidence type="ECO:0000313" key="4">
    <source>
        <dbReference type="Proteomes" id="UP000239532"/>
    </source>
</evidence>
<sequence length="376" mass="41949">MGIFDKIKEKLSQEFIDIVEWLDYTDDTIAHRFERYQNEIKNGAKLIVREGQTAVFVNEGQLADVFKPGTYDLTTQNLPILSTLKGWKYGFNSPFKAEVYFVNTHLFTDEKWGTKNPITLSDERFGLVEIRAFGTYAFKISDAGKFIVDIVGTDNNFTNFEINEHLKSLIATRFTDTVGEANLPIELYAANTSELSETCQEVMQPEFLSVGISLEKFYIENVSMPEDLKKEIFEYSRIDKIDLDKLTKFKTAKAIEAAAANEGGTAGAGMGMGMGFVLAQQMGGMMNPQMGGQQATTQQQAAAVPPPMPQAVQYFYASNGTQAGPVPFEQLRALFAGRTINRDTLIWKSGMETWKPLNEVEELKTFLGGNTPPPLP</sequence>
<dbReference type="Pfam" id="PF13421">
    <property type="entry name" value="Band_7_1"/>
    <property type="match status" value="1"/>
</dbReference>
<reference evidence="3 4" key="1">
    <citation type="submission" date="2016-11" db="EMBL/GenBank/DDBJ databases">
        <title>Trade-off between light-utilization and light-protection in marine flavobacteria.</title>
        <authorList>
            <person name="Kumagai Y."/>
        </authorList>
    </citation>
    <scope>NUCLEOTIDE SEQUENCE [LARGE SCALE GENOMIC DNA]</scope>
    <source>
        <strain evidence="3 4">JCM 17109</strain>
    </source>
</reference>
<dbReference type="InterPro" id="IPR036013">
    <property type="entry name" value="Band_7/SPFH_dom_sf"/>
</dbReference>